<proteinExistence type="predicted"/>
<reference evidence="1" key="2">
    <citation type="submission" date="2020-11" db="EMBL/GenBank/DDBJ databases">
        <authorList>
            <person name="McCartney M.A."/>
            <person name="Auch B."/>
            <person name="Kono T."/>
            <person name="Mallez S."/>
            <person name="Becker A."/>
            <person name="Gohl D.M."/>
            <person name="Silverstein K.A.T."/>
            <person name="Koren S."/>
            <person name="Bechman K.B."/>
            <person name="Herman A."/>
            <person name="Abrahante J.E."/>
            <person name="Garbe J."/>
        </authorList>
    </citation>
    <scope>NUCLEOTIDE SEQUENCE</scope>
    <source>
        <strain evidence="1">Duluth1</strain>
        <tissue evidence="1">Whole animal</tissue>
    </source>
</reference>
<comment type="caution">
    <text evidence="1">The sequence shown here is derived from an EMBL/GenBank/DDBJ whole genome shotgun (WGS) entry which is preliminary data.</text>
</comment>
<keyword evidence="2" id="KW-1185">Reference proteome</keyword>
<dbReference type="AlphaFoldDB" id="A0A9D4SAX1"/>
<protein>
    <submittedName>
        <fullName evidence="1">Uncharacterized protein</fullName>
    </submittedName>
</protein>
<gene>
    <name evidence="1" type="ORF">DPMN_021288</name>
</gene>
<reference evidence="1" key="1">
    <citation type="journal article" date="2019" name="bioRxiv">
        <title>The Genome of the Zebra Mussel, Dreissena polymorpha: A Resource for Invasive Species Research.</title>
        <authorList>
            <person name="McCartney M.A."/>
            <person name="Auch B."/>
            <person name="Kono T."/>
            <person name="Mallez S."/>
            <person name="Zhang Y."/>
            <person name="Obille A."/>
            <person name="Becker A."/>
            <person name="Abrahante J.E."/>
            <person name="Garbe J."/>
            <person name="Badalamenti J.P."/>
            <person name="Herman A."/>
            <person name="Mangelson H."/>
            <person name="Liachko I."/>
            <person name="Sullivan S."/>
            <person name="Sone E.D."/>
            <person name="Koren S."/>
            <person name="Silverstein K.A.T."/>
            <person name="Beckman K.B."/>
            <person name="Gohl D.M."/>
        </authorList>
    </citation>
    <scope>NUCLEOTIDE SEQUENCE</scope>
    <source>
        <strain evidence="1">Duluth1</strain>
        <tissue evidence="1">Whole animal</tissue>
    </source>
</reference>
<name>A0A9D4SAX1_DREPO</name>
<evidence type="ECO:0000313" key="2">
    <source>
        <dbReference type="Proteomes" id="UP000828390"/>
    </source>
</evidence>
<dbReference type="EMBL" id="JAIWYP010000001">
    <property type="protein sequence ID" value="KAH3897103.1"/>
    <property type="molecule type" value="Genomic_DNA"/>
</dbReference>
<sequence length="61" mass="6914">MFRNQLSEVPELLPTTDQAIFLDGNHFHSLSALRAVQGFTNISARELYMNRSPSLSCRKTC</sequence>
<organism evidence="1 2">
    <name type="scientific">Dreissena polymorpha</name>
    <name type="common">Zebra mussel</name>
    <name type="synonym">Mytilus polymorpha</name>
    <dbReference type="NCBI Taxonomy" id="45954"/>
    <lineage>
        <taxon>Eukaryota</taxon>
        <taxon>Metazoa</taxon>
        <taxon>Spiralia</taxon>
        <taxon>Lophotrochozoa</taxon>
        <taxon>Mollusca</taxon>
        <taxon>Bivalvia</taxon>
        <taxon>Autobranchia</taxon>
        <taxon>Heteroconchia</taxon>
        <taxon>Euheterodonta</taxon>
        <taxon>Imparidentia</taxon>
        <taxon>Neoheterodontei</taxon>
        <taxon>Myida</taxon>
        <taxon>Dreissenoidea</taxon>
        <taxon>Dreissenidae</taxon>
        <taxon>Dreissena</taxon>
    </lineage>
</organism>
<evidence type="ECO:0000313" key="1">
    <source>
        <dbReference type="EMBL" id="KAH3897103.1"/>
    </source>
</evidence>
<dbReference type="Proteomes" id="UP000828390">
    <property type="component" value="Unassembled WGS sequence"/>
</dbReference>
<accession>A0A9D4SAX1</accession>